<sequence>MQPFVLTVTCPTARGIVAAISTYLAGQGCNIIDSAQFDDMAAGRFFMRVGFRSEEGVGLEALREGFEAVAAPFSMTYEIFDTRVPMKVLLMVSRFGHCLNDILYRWRIGALPIEIVGVVSNHLDYQKLVVNHDLPFHHVPVTKANKPQAEARILEIAESAGTELIVLARYMQVLSDAMCQRMSGRIINIHHSFLPSFKGAAPYSQAYDRGVKLIGATAHYVTADLDEGPIIEQDVARVTHAQSAADYVSIGRDVEAQVLSRAIHAHIHHRVFPNGDRTVVFPASPGGYASEKMG</sequence>
<dbReference type="NCBIfam" id="NF004684">
    <property type="entry name" value="PRK06027.1"/>
    <property type="match status" value="1"/>
</dbReference>
<dbReference type="InterPro" id="IPR045865">
    <property type="entry name" value="ACT-like_dom_sf"/>
</dbReference>
<dbReference type="EC" id="3.5.1.10" evidence="3 4"/>
<name>A0A7W6FUV8_9HYPH</name>
<dbReference type="CDD" id="cd04875">
    <property type="entry name" value="ACT_F4HF-DF"/>
    <property type="match status" value="1"/>
</dbReference>
<protein>
    <recommendedName>
        <fullName evidence="3 4">Formyltetrahydrofolate deformylase</fullName>
        <ecNumber evidence="3 4">3.5.1.10</ecNumber>
    </recommendedName>
    <alternativeName>
        <fullName evidence="3">Formyl-FH(4) hydrolase</fullName>
    </alternativeName>
</protein>
<dbReference type="Pfam" id="PF00551">
    <property type="entry name" value="Formyl_trans_N"/>
    <property type="match status" value="1"/>
</dbReference>
<comment type="caution">
    <text evidence="6">The sequence shown here is derived from an EMBL/GenBank/DDBJ whole genome shotgun (WGS) entry which is preliminary data.</text>
</comment>
<evidence type="ECO:0000256" key="4">
    <source>
        <dbReference type="NCBIfam" id="TIGR00655"/>
    </source>
</evidence>
<feature type="domain" description="Formyl transferase N-terminal" evidence="5">
    <location>
        <begin position="86"/>
        <end position="263"/>
    </location>
</feature>
<comment type="function">
    <text evidence="3">Catalyzes the hydrolysis of 10-formyltetrahydrofolate (formyl-FH4) to formate and tetrahydrofolate (FH4).</text>
</comment>
<dbReference type="PIRSF" id="PIRSF036480">
    <property type="entry name" value="FormyFH4_hydr"/>
    <property type="match status" value="1"/>
</dbReference>
<evidence type="ECO:0000313" key="7">
    <source>
        <dbReference type="Proteomes" id="UP000531216"/>
    </source>
</evidence>
<dbReference type="InterPro" id="IPR041729">
    <property type="entry name" value="Formyl-FH4-Hydrolase_C"/>
</dbReference>
<proteinExistence type="inferred from homology"/>
<dbReference type="Gene3D" id="3.30.70.260">
    <property type="match status" value="1"/>
</dbReference>
<comment type="pathway">
    <text evidence="3">Purine metabolism; IMP biosynthesis via de novo pathway; formate from 10-formyl-5,6,7,8-tetrahydrofolate: step 1/1.</text>
</comment>
<keyword evidence="7" id="KW-1185">Reference proteome</keyword>
<dbReference type="GO" id="GO:0006189">
    <property type="term" value="P:'de novo' IMP biosynthetic process"/>
    <property type="evidence" value="ECO:0007669"/>
    <property type="project" value="UniProtKB-UniRule"/>
</dbReference>
<evidence type="ECO:0000256" key="3">
    <source>
        <dbReference type="HAMAP-Rule" id="MF_01927"/>
    </source>
</evidence>
<feature type="active site" evidence="3">
    <location>
        <position position="226"/>
    </location>
</feature>
<keyword evidence="3" id="KW-0658">Purine biosynthesis</keyword>
<dbReference type="PANTHER" id="PTHR42706">
    <property type="entry name" value="FORMYLTETRAHYDROFOLATE DEFORMYLASE"/>
    <property type="match status" value="1"/>
</dbReference>
<dbReference type="InterPro" id="IPR044074">
    <property type="entry name" value="PurU_ACT"/>
</dbReference>
<keyword evidence="2 3" id="KW-0378">Hydrolase</keyword>
<dbReference type="OrthoDB" id="9806170at2"/>
<dbReference type="HAMAP" id="MF_01927">
    <property type="entry name" value="PurU"/>
    <property type="match status" value="1"/>
</dbReference>
<reference evidence="6 7" key="1">
    <citation type="submission" date="2020-08" db="EMBL/GenBank/DDBJ databases">
        <title>Genomic Encyclopedia of Type Strains, Phase IV (KMG-IV): sequencing the most valuable type-strain genomes for metagenomic binning, comparative biology and taxonomic classification.</title>
        <authorList>
            <person name="Goeker M."/>
        </authorList>
    </citation>
    <scope>NUCLEOTIDE SEQUENCE [LARGE SCALE GENOMIC DNA]</scope>
    <source>
        <strain evidence="6 7">DSM 25024</strain>
    </source>
</reference>
<dbReference type="SUPFAM" id="SSF53328">
    <property type="entry name" value="Formyltransferase"/>
    <property type="match status" value="1"/>
</dbReference>
<evidence type="ECO:0000256" key="1">
    <source>
        <dbReference type="ARBA" id="ARBA00022563"/>
    </source>
</evidence>
<dbReference type="GO" id="GO:0008864">
    <property type="term" value="F:formyltetrahydrofolate deformylase activity"/>
    <property type="evidence" value="ECO:0007669"/>
    <property type="project" value="UniProtKB-UniRule"/>
</dbReference>
<dbReference type="CDD" id="cd08648">
    <property type="entry name" value="FMT_core_Formyl-FH4-Hydrolase_C"/>
    <property type="match status" value="1"/>
</dbReference>
<evidence type="ECO:0000313" key="6">
    <source>
        <dbReference type="EMBL" id="MBB3936644.1"/>
    </source>
</evidence>
<dbReference type="Gene3D" id="3.40.50.170">
    <property type="entry name" value="Formyl transferase, N-terminal domain"/>
    <property type="match status" value="1"/>
</dbReference>
<dbReference type="AlphaFoldDB" id="A0A7W6FUV8"/>
<gene>
    <name evidence="3" type="primary">purU</name>
    <name evidence="6" type="ORF">GGR05_002798</name>
</gene>
<dbReference type="RefSeq" id="WP_090962183.1">
    <property type="nucleotide sequence ID" value="NZ_FOOA01000005.1"/>
</dbReference>
<evidence type="ECO:0000256" key="2">
    <source>
        <dbReference type="ARBA" id="ARBA00022801"/>
    </source>
</evidence>
<dbReference type="PANTHER" id="PTHR42706:SF1">
    <property type="entry name" value="FORMYLTETRAHYDROFOLATE DEFORMYLASE 2, MITOCHONDRIAL"/>
    <property type="match status" value="1"/>
</dbReference>
<keyword evidence="1 3" id="KW-0554">One-carbon metabolism</keyword>
<accession>A0A7W6FUV8</accession>
<comment type="similarity">
    <text evidence="3">Belongs to the PurU family.</text>
</comment>
<dbReference type="GO" id="GO:0006730">
    <property type="term" value="P:one-carbon metabolic process"/>
    <property type="evidence" value="ECO:0007669"/>
    <property type="project" value="UniProtKB-KW"/>
</dbReference>
<comment type="catalytic activity">
    <reaction evidence="3">
        <text>(6R)-10-formyltetrahydrofolate + H2O = (6S)-5,6,7,8-tetrahydrofolate + formate + H(+)</text>
        <dbReference type="Rhea" id="RHEA:19833"/>
        <dbReference type="ChEBI" id="CHEBI:15377"/>
        <dbReference type="ChEBI" id="CHEBI:15378"/>
        <dbReference type="ChEBI" id="CHEBI:15740"/>
        <dbReference type="ChEBI" id="CHEBI:57453"/>
        <dbReference type="ChEBI" id="CHEBI:195366"/>
        <dbReference type="EC" id="3.5.1.10"/>
    </reaction>
</comment>
<dbReference type="EMBL" id="JACIDO010000005">
    <property type="protein sequence ID" value="MBB3936644.1"/>
    <property type="molecule type" value="Genomic_DNA"/>
</dbReference>
<dbReference type="UniPathway" id="UPA00074">
    <property type="reaction ID" value="UER00170"/>
</dbReference>
<dbReference type="InterPro" id="IPR036477">
    <property type="entry name" value="Formyl_transf_N_sf"/>
</dbReference>
<evidence type="ECO:0000259" key="5">
    <source>
        <dbReference type="Pfam" id="PF00551"/>
    </source>
</evidence>
<dbReference type="PRINTS" id="PR01575">
    <property type="entry name" value="FFH4HYDRLASE"/>
</dbReference>
<dbReference type="SUPFAM" id="SSF55021">
    <property type="entry name" value="ACT-like"/>
    <property type="match status" value="1"/>
</dbReference>
<dbReference type="Proteomes" id="UP000531216">
    <property type="component" value="Unassembled WGS sequence"/>
</dbReference>
<dbReference type="InterPro" id="IPR002376">
    <property type="entry name" value="Formyl_transf_N"/>
</dbReference>
<dbReference type="InterPro" id="IPR004810">
    <property type="entry name" value="PurU"/>
</dbReference>
<dbReference type="NCBIfam" id="TIGR00655">
    <property type="entry name" value="PurU"/>
    <property type="match status" value="1"/>
</dbReference>
<organism evidence="6 7">
    <name type="scientific">Aureimonas phyllosphaerae</name>
    <dbReference type="NCBI Taxonomy" id="1166078"/>
    <lineage>
        <taxon>Bacteria</taxon>
        <taxon>Pseudomonadati</taxon>
        <taxon>Pseudomonadota</taxon>
        <taxon>Alphaproteobacteria</taxon>
        <taxon>Hyphomicrobiales</taxon>
        <taxon>Aurantimonadaceae</taxon>
        <taxon>Aureimonas</taxon>
    </lineage>
</organism>